<feature type="chain" id="PRO_5017938533" description="Minor fimbrium subunit Mfa1 C-terminal domain-containing protein" evidence="1">
    <location>
        <begin position="19"/>
        <end position="611"/>
    </location>
</feature>
<name>A0A3L8ACM2_9BACE</name>
<evidence type="ECO:0000256" key="1">
    <source>
        <dbReference type="SAM" id="SignalP"/>
    </source>
</evidence>
<dbReference type="AlphaFoldDB" id="A0A3L8ACM2"/>
<dbReference type="EMBL" id="RAZM01000014">
    <property type="protein sequence ID" value="RLT80762.1"/>
    <property type="molecule type" value="Genomic_DNA"/>
</dbReference>
<dbReference type="GeneID" id="93046798"/>
<dbReference type="InterPro" id="IPR047786">
    <property type="entry name" value="Mfa1_fim"/>
</dbReference>
<accession>A0A3L8ACM2</accession>
<proteinExistence type="predicted"/>
<dbReference type="Proteomes" id="UP000267159">
    <property type="component" value="Unassembled WGS sequence"/>
</dbReference>
<sequence length="611" mass="67491">MKKISNYFLGFAAIALMAACSNDEIAPEVDNTTLPGVANGEAYLNVRLQDASAMTRATDGGYENGIASEHTVKDAQFFFFDAQGVFVGKASVWNGGNDNGDHGSTGNNVEFKGNTVIVLRGVTEKNYPEYLLTVINAEGFTAQPTIEATSQSLKQWYNTYTETVEGKDPSTVDCFVMSTSSYFGTDETKHNNNFYYATKILSTQFKPEPIEAAESGAVQVYVERLAAKVQVETSENLTSVGTDKDGKKLYKLNNVTIAGNENGQVDPNEGVTEVYVKFSNWGLSATTKDSYLSKQLKDSWKETAPFASWDNSGDYRCFWAQSTVYDKTIVTEGENKTLNYTTFGNLKNTVDGNKDNNGYAYCNENTNIVANITKNGKIDPAKATSVLLGAMLCDKDGNELDLIRHNGLLFKKDDYKKYVINAINKSKPINIYVADSENEGKYIQATELPSWLDLKRVTEGDNKGMIKVVANEKATISGTYYHIEEGVSTAYTDAAAVIKALQDALDGYSLDETLLLSDEAFTKGMMYYNIPIEHLAGFGTEGENTKVIIEGSYGVVRNHWYRITLNKIENIGTGVFDPNEEIIPEIPEQKYYLDATINILSWKIVDQSVEL</sequence>
<gene>
    <name evidence="3" type="ORF">D7Y07_06585</name>
</gene>
<keyword evidence="1" id="KW-0732">Signal</keyword>
<dbReference type="RefSeq" id="WP_024987344.1">
    <property type="nucleotide sequence ID" value="NZ_CAKOCY010000032.1"/>
</dbReference>
<evidence type="ECO:0000259" key="2">
    <source>
        <dbReference type="Pfam" id="PF15495"/>
    </source>
</evidence>
<reference evidence="3 4" key="1">
    <citation type="submission" date="2018-09" db="EMBL/GenBank/DDBJ databases">
        <title>Murine metabolic-syndrome-specific gut microbial biobank.</title>
        <authorList>
            <person name="Liu C."/>
        </authorList>
    </citation>
    <scope>NUCLEOTIDE SEQUENCE [LARGE SCALE GENOMIC DNA]</scope>
    <source>
        <strain evidence="3 4">0.1X-D8-26</strain>
    </source>
</reference>
<dbReference type="GO" id="GO:0009418">
    <property type="term" value="C:pilus shaft"/>
    <property type="evidence" value="ECO:0007669"/>
    <property type="project" value="InterPro"/>
</dbReference>
<evidence type="ECO:0000313" key="3">
    <source>
        <dbReference type="EMBL" id="RLT80762.1"/>
    </source>
</evidence>
<dbReference type="NCBIfam" id="NF038041">
    <property type="entry name" value="fim_Mfa1_fam"/>
    <property type="match status" value="1"/>
</dbReference>
<feature type="domain" description="Minor fimbrium subunit Mfa1 C-terminal" evidence="2">
    <location>
        <begin position="520"/>
        <end position="607"/>
    </location>
</feature>
<comment type="caution">
    <text evidence="3">The sequence shown here is derived from an EMBL/GenBank/DDBJ whole genome shotgun (WGS) entry which is preliminary data.</text>
</comment>
<evidence type="ECO:0000313" key="4">
    <source>
        <dbReference type="Proteomes" id="UP000267159"/>
    </source>
</evidence>
<dbReference type="InterPro" id="IPR029140">
    <property type="entry name" value="Mfa1_C"/>
</dbReference>
<dbReference type="PROSITE" id="PS51257">
    <property type="entry name" value="PROKAR_LIPOPROTEIN"/>
    <property type="match status" value="1"/>
</dbReference>
<dbReference type="Gene3D" id="2.60.40.2580">
    <property type="match status" value="1"/>
</dbReference>
<organism evidence="3 4">
    <name type="scientific">Bacteroides acidifaciens</name>
    <dbReference type="NCBI Taxonomy" id="85831"/>
    <lineage>
        <taxon>Bacteria</taxon>
        <taxon>Pseudomonadati</taxon>
        <taxon>Bacteroidota</taxon>
        <taxon>Bacteroidia</taxon>
        <taxon>Bacteroidales</taxon>
        <taxon>Bacteroidaceae</taxon>
        <taxon>Bacteroides</taxon>
    </lineage>
</organism>
<dbReference type="STRING" id="1235814.GCA_000613385_02733"/>
<protein>
    <recommendedName>
        <fullName evidence="2">Minor fimbrium subunit Mfa1 C-terminal domain-containing protein</fullName>
    </recommendedName>
</protein>
<feature type="signal peptide" evidence="1">
    <location>
        <begin position="1"/>
        <end position="18"/>
    </location>
</feature>
<dbReference type="Pfam" id="PF15495">
    <property type="entry name" value="Fimbrillin_C"/>
    <property type="match status" value="1"/>
</dbReference>
<dbReference type="Gene3D" id="2.60.40.3690">
    <property type="match status" value="1"/>
</dbReference>